<gene>
    <name evidence="1" type="ORF">ENJ12_09950</name>
</gene>
<evidence type="ECO:0008006" key="2">
    <source>
        <dbReference type="Google" id="ProtNLM"/>
    </source>
</evidence>
<dbReference type="EMBL" id="DRLF01000341">
    <property type="protein sequence ID" value="HEC07166.1"/>
    <property type="molecule type" value="Genomic_DNA"/>
</dbReference>
<dbReference type="Proteomes" id="UP000886339">
    <property type="component" value="Unassembled WGS sequence"/>
</dbReference>
<dbReference type="NCBIfam" id="NF041023">
    <property type="entry name" value="PP0621_fam"/>
    <property type="match status" value="1"/>
</dbReference>
<organism evidence="1">
    <name type="scientific">Thiolapillus brandeum</name>
    <dbReference type="NCBI Taxonomy" id="1076588"/>
    <lineage>
        <taxon>Bacteria</taxon>
        <taxon>Pseudomonadati</taxon>
        <taxon>Pseudomonadota</taxon>
        <taxon>Gammaproteobacteria</taxon>
        <taxon>Chromatiales</taxon>
        <taxon>Sedimenticolaceae</taxon>
        <taxon>Thiolapillus</taxon>
    </lineage>
</organism>
<name>A0A831RU92_9GAMM</name>
<sequence>MKIIFLLASAGLIWWIVRTLRSSRPATSKPKIRNMVSCDYCGLHVPEDECVRQNGHNYCSREHAQKDSG</sequence>
<proteinExistence type="predicted"/>
<comment type="caution">
    <text evidence="1">The sequence shown here is derived from an EMBL/GenBank/DDBJ whole genome shotgun (WGS) entry which is preliminary data.</text>
</comment>
<dbReference type="AlphaFoldDB" id="A0A831RU92"/>
<accession>A0A831RU92</accession>
<protein>
    <recommendedName>
        <fullName evidence="2">Preprotein translocase subunit YajC</fullName>
    </recommendedName>
</protein>
<reference evidence="1" key="1">
    <citation type="journal article" date="2020" name="mSystems">
        <title>Genome- and Community-Level Interaction Insights into Carbon Utilization and Element Cycling Functions of Hydrothermarchaeota in Hydrothermal Sediment.</title>
        <authorList>
            <person name="Zhou Z."/>
            <person name="Liu Y."/>
            <person name="Xu W."/>
            <person name="Pan J."/>
            <person name="Luo Z.H."/>
            <person name="Li M."/>
        </authorList>
    </citation>
    <scope>NUCLEOTIDE SEQUENCE [LARGE SCALE GENOMIC DNA]</scope>
    <source>
        <strain evidence="1">HyVt-458</strain>
    </source>
</reference>
<evidence type="ECO:0000313" key="1">
    <source>
        <dbReference type="EMBL" id="HEC07166.1"/>
    </source>
</evidence>
<dbReference type="InterPro" id="IPR049708">
    <property type="entry name" value="PP0621-like"/>
</dbReference>